<evidence type="ECO:0000313" key="3">
    <source>
        <dbReference type="Proteomes" id="UP000030745"/>
    </source>
</evidence>
<dbReference type="SUPFAM" id="SSF50370">
    <property type="entry name" value="Ricin B-like lectins"/>
    <property type="match status" value="1"/>
</dbReference>
<reference evidence="2 3" key="1">
    <citation type="journal article" date="2013" name="PLoS Genet.">
        <title>Distinctive expansion of potential virulence genes in the genome of the oomycete fish pathogen Saprolegnia parasitica.</title>
        <authorList>
            <person name="Jiang R.H."/>
            <person name="de Bruijn I."/>
            <person name="Haas B.J."/>
            <person name="Belmonte R."/>
            <person name="Lobach L."/>
            <person name="Christie J."/>
            <person name="van den Ackerveken G."/>
            <person name="Bottin A."/>
            <person name="Bulone V."/>
            <person name="Diaz-Moreno S.M."/>
            <person name="Dumas B."/>
            <person name="Fan L."/>
            <person name="Gaulin E."/>
            <person name="Govers F."/>
            <person name="Grenville-Briggs L.J."/>
            <person name="Horner N.R."/>
            <person name="Levin J.Z."/>
            <person name="Mammella M."/>
            <person name="Meijer H.J."/>
            <person name="Morris P."/>
            <person name="Nusbaum C."/>
            <person name="Oome S."/>
            <person name="Phillips A.J."/>
            <person name="van Rooyen D."/>
            <person name="Rzeszutek E."/>
            <person name="Saraiva M."/>
            <person name="Secombes C.J."/>
            <person name="Seidl M.F."/>
            <person name="Snel B."/>
            <person name="Stassen J.H."/>
            <person name="Sykes S."/>
            <person name="Tripathy S."/>
            <person name="van den Berg H."/>
            <person name="Vega-Arreguin J.C."/>
            <person name="Wawra S."/>
            <person name="Young S.K."/>
            <person name="Zeng Q."/>
            <person name="Dieguez-Uribeondo J."/>
            <person name="Russ C."/>
            <person name="Tyler B.M."/>
            <person name="van West P."/>
        </authorList>
    </citation>
    <scope>NUCLEOTIDE SEQUENCE [LARGE SCALE GENOMIC DNA]</scope>
    <source>
        <strain evidence="2 3">CBS 223.65</strain>
    </source>
</reference>
<dbReference type="Proteomes" id="UP000030745">
    <property type="component" value="Unassembled WGS sequence"/>
</dbReference>
<dbReference type="EMBL" id="KK583220">
    <property type="protein sequence ID" value="KDO26910.1"/>
    <property type="molecule type" value="Genomic_DNA"/>
</dbReference>
<evidence type="ECO:0000313" key="2">
    <source>
        <dbReference type="EMBL" id="KDO26910.1"/>
    </source>
</evidence>
<dbReference type="InterPro" id="IPR035992">
    <property type="entry name" value="Ricin_B-like_lectins"/>
</dbReference>
<evidence type="ECO:0000256" key="1">
    <source>
        <dbReference type="SAM" id="SignalP"/>
    </source>
</evidence>
<keyword evidence="3" id="KW-1185">Reference proteome</keyword>
<dbReference type="VEuPathDB" id="FungiDB:SPRG_07625"/>
<proteinExistence type="predicted"/>
<dbReference type="AlphaFoldDB" id="A0A067CCJ6"/>
<gene>
    <name evidence="2" type="ORF">SPRG_07625</name>
</gene>
<name>A0A067CCJ6_SAPPC</name>
<keyword evidence="1" id="KW-0732">Signal</keyword>
<sequence>MGLHISVVLALAAVVQGAPLPTKNATLPSDNTTETATVENEFPARQWGLQRGWRYWYKDNDEWVGIWTWVDFWTTMIGSEVTTTCRKCDGSKAWQVYQSPGSDKIDMLRNVETDMCLDAYWSNEAGKPMVHGYPCNVQNSNQHWDFKLHSHESRIRHRKFHDWILFGSYTFEMIRIDDDRANWHDLSWFNFVP</sequence>
<dbReference type="RefSeq" id="XP_012202293.1">
    <property type="nucleotide sequence ID" value="XM_012346903.1"/>
</dbReference>
<dbReference type="GeneID" id="24129881"/>
<organism evidence="2 3">
    <name type="scientific">Saprolegnia parasitica (strain CBS 223.65)</name>
    <dbReference type="NCBI Taxonomy" id="695850"/>
    <lineage>
        <taxon>Eukaryota</taxon>
        <taxon>Sar</taxon>
        <taxon>Stramenopiles</taxon>
        <taxon>Oomycota</taxon>
        <taxon>Saprolegniomycetes</taxon>
        <taxon>Saprolegniales</taxon>
        <taxon>Saprolegniaceae</taxon>
        <taxon>Saprolegnia</taxon>
    </lineage>
</organism>
<dbReference type="PROSITE" id="PS50231">
    <property type="entry name" value="RICIN_B_LECTIN"/>
    <property type="match status" value="1"/>
</dbReference>
<protein>
    <submittedName>
        <fullName evidence="2">Uncharacterized protein</fullName>
    </submittedName>
</protein>
<dbReference type="OrthoDB" id="10532546at2759"/>
<feature type="chain" id="PRO_5001637609" evidence="1">
    <location>
        <begin position="18"/>
        <end position="193"/>
    </location>
</feature>
<accession>A0A067CCJ6</accession>
<dbReference type="KEGG" id="spar:SPRG_07625"/>
<feature type="signal peptide" evidence="1">
    <location>
        <begin position="1"/>
        <end position="17"/>
    </location>
</feature>
<dbReference type="Gene3D" id="2.80.10.50">
    <property type="match status" value="1"/>
</dbReference>